<dbReference type="CDD" id="cd06565">
    <property type="entry name" value="GH20_GcnA-like"/>
    <property type="match status" value="1"/>
</dbReference>
<dbReference type="InterPro" id="IPR015883">
    <property type="entry name" value="Glyco_hydro_20_cat"/>
</dbReference>
<feature type="domain" description="Beta-hexosaminidase bacterial type N-terminal" evidence="8">
    <location>
        <begin position="2"/>
        <end position="124"/>
    </location>
</feature>
<dbReference type="GO" id="GO:0030203">
    <property type="term" value="P:glycosaminoglycan metabolic process"/>
    <property type="evidence" value="ECO:0007669"/>
    <property type="project" value="TreeGrafter"/>
</dbReference>
<feature type="domain" description="Glycoside hydrolase family 20 catalytic" evidence="7">
    <location>
        <begin position="131"/>
        <end position="367"/>
    </location>
</feature>
<dbReference type="InterPro" id="IPR025705">
    <property type="entry name" value="Beta_hexosaminidase_sua/sub"/>
</dbReference>
<organism evidence="9 10">
    <name type="scientific">Anaerocolumna chitinilytica</name>
    <dbReference type="NCBI Taxonomy" id="1727145"/>
    <lineage>
        <taxon>Bacteria</taxon>
        <taxon>Bacillati</taxon>
        <taxon>Bacillota</taxon>
        <taxon>Clostridia</taxon>
        <taxon>Lachnospirales</taxon>
        <taxon>Lachnospiraceae</taxon>
        <taxon>Anaerocolumna</taxon>
    </lineage>
</organism>
<evidence type="ECO:0000256" key="1">
    <source>
        <dbReference type="ARBA" id="ARBA00001231"/>
    </source>
</evidence>
<dbReference type="InterPro" id="IPR015882">
    <property type="entry name" value="HEX_bac_N"/>
</dbReference>
<evidence type="ECO:0000259" key="7">
    <source>
        <dbReference type="Pfam" id="PF00728"/>
    </source>
</evidence>
<dbReference type="SUPFAM" id="SSF55545">
    <property type="entry name" value="beta-N-acetylhexosaminidase-like domain"/>
    <property type="match status" value="1"/>
</dbReference>
<evidence type="ECO:0000256" key="2">
    <source>
        <dbReference type="ARBA" id="ARBA00006285"/>
    </source>
</evidence>
<dbReference type="Gene3D" id="3.30.379.10">
    <property type="entry name" value="Chitobiase/beta-hexosaminidase domain 2-like"/>
    <property type="match status" value="1"/>
</dbReference>
<dbReference type="GO" id="GO:0016020">
    <property type="term" value="C:membrane"/>
    <property type="evidence" value="ECO:0007669"/>
    <property type="project" value="TreeGrafter"/>
</dbReference>
<dbReference type="InterPro" id="IPR029018">
    <property type="entry name" value="Hex-like_dom2"/>
</dbReference>
<comment type="catalytic activity">
    <reaction evidence="1">
        <text>Hydrolysis of terminal non-reducing N-acetyl-D-hexosamine residues in N-acetyl-beta-D-hexosaminides.</text>
        <dbReference type="EC" id="3.2.1.52"/>
    </reaction>
</comment>
<dbReference type="Proteomes" id="UP000515703">
    <property type="component" value="Chromosome"/>
</dbReference>
<dbReference type="PANTHER" id="PTHR22600:SF57">
    <property type="entry name" value="BETA-N-ACETYLHEXOSAMINIDASE"/>
    <property type="match status" value="1"/>
</dbReference>
<dbReference type="AlphaFoldDB" id="A0A7I8DJB6"/>
<protein>
    <recommendedName>
        <fullName evidence="3">beta-N-acetylhexosaminidase</fullName>
        <ecNumber evidence="3">3.2.1.52</ecNumber>
    </recommendedName>
</protein>
<gene>
    <name evidence="9" type="ORF">bsdcttw_01260</name>
</gene>
<keyword evidence="5" id="KW-0326">Glycosidase</keyword>
<keyword evidence="4 9" id="KW-0378">Hydrolase</keyword>
<keyword evidence="10" id="KW-1185">Reference proteome</keyword>
<evidence type="ECO:0000259" key="8">
    <source>
        <dbReference type="Pfam" id="PF02838"/>
    </source>
</evidence>
<dbReference type="RefSeq" id="WP_185257549.1">
    <property type="nucleotide sequence ID" value="NZ_AP023368.1"/>
</dbReference>
<dbReference type="KEGG" id="acht:bsdcttw_01260"/>
<dbReference type="Pfam" id="PF02838">
    <property type="entry name" value="Glyco_hydro_20b"/>
    <property type="match status" value="1"/>
</dbReference>
<dbReference type="EC" id="3.2.1.52" evidence="3"/>
<dbReference type="PRINTS" id="PR00738">
    <property type="entry name" value="GLHYDRLASE20"/>
</dbReference>
<name>A0A7I8DJB6_9FIRM</name>
<reference evidence="9 10" key="1">
    <citation type="submission" date="2020-08" db="EMBL/GenBank/DDBJ databases">
        <title>Draft genome sequencing of an Anaerocolumna strain isolated from anoxic soil subjected to BSD treatment.</title>
        <authorList>
            <person name="Uek A."/>
            <person name="Tonouchi A."/>
        </authorList>
    </citation>
    <scope>NUCLEOTIDE SEQUENCE [LARGE SCALE GENOMIC DNA]</scope>
    <source>
        <strain evidence="9 10">CTTW</strain>
    </source>
</reference>
<proteinExistence type="inferred from homology"/>
<comment type="similarity">
    <text evidence="2">Belongs to the glycosyl hydrolase 20 family.</text>
</comment>
<accession>A0A7I8DJB6</accession>
<dbReference type="Pfam" id="PF00728">
    <property type="entry name" value="Glyco_hydro_20"/>
    <property type="match status" value="1"/>
</dbReference>
<dbReference type="EMBL" id="AP023368">
    <property type="protein sequence ID" value="BCJ97085.1"/>
    <property type="molecule type" value="Genomic_DNA"/>
</dbReference>
<dbReference type="SUPFAM" id="SSF51445">
    <property type="entry name" value="(Trans)glycosidases"/>
    <property type="match status" value="1"/>
</dbReference>
<dbReference type="InterPro" id="IPR017853">
    <property type="entry name" value="GH"/>
</dbReference>
<evidence type="ECO:0000256" key="3">
    <source>
        <dbReference type="ARBA" id="ARBA00012663"/>
    </source>
</evidence>
<evidence type="ECO:0000256" key="6">
    <source>
        <dbReference type="PIRSR" id="PIRSR625705-1"/>
    </source>
</evidence>
<reference evidence="9 10" key="2">
    <citation type="submission" date="2020-08" db="EMBL/GenBank/DDBJ databases">
        <authorList>
            <person name="Ueki A."/>
            <person name="Tonouchi A."/>
        </authorList>
    </citation>
    <scope>NUCLEOTIDE SEQUENCE [LARGE SCALE GENOMIC DNA]</scope>
    <source>
        <strain evidence="9 10">CTTW</strain>
    </source>
</reference>
<evidence type="ECO:0000256" key="5">
    <source>
        <dbReference type="ARBA" id="ARBA00023295"/>
    </source>
</evidence>
<dbReference type="GO" id="GO:0005975">
    <property type="term" value="P:carbohydrate metabolic process"/>
    <property type="evidence" value="ECO:0007669"/>
    <property type="project" value="InterPro"/>
</dbReference>
<sequence>MYLIPEPVCIKFTGEKCFRLCYNCRIILSPESDSQTFLHARILKKAIYQELGFDCPISKGSKTEGNIFFSFNNTLKTEEYHLSITELGVEISGGSNAGILYGIQTLRQIIKEQGAVLQGVEIKDFPDMANRGYYHDITRGRIPTLETLKALADKAAYYKLNQLQLYIEHSFLFRDFSEVWRDDTPLTAEEILEFDSYCKNLHIDLIPSIASFGHLYKVLRTHTYAHLCELENSDQEPFSFYERMAHHTLDISSEESFQFVVRMIEEYMPLFSSQFFNICADETFDLGKGRSKGLSDKIGTNEMYIIFLKRICAFIISMKKIPMFWGDIICEIPEAIQELPKETICLNWGYAPDHSEEGTKKLAMAGATQYICPGVSGWNRLINDLRTSYDNIKRMCSFGRKYGAIGILNTDWGDFGHINHPEFSTAGLIYGAVNSWNEHIPEFEALNESISYLEYGDPSKQFLHIISQLDEAVVVSWFEVICFKELKTGQLKREPYSPVLKEITLEKVRIANALLEKAIQRIYEIISGAKREKRSLYGAYILAAEGIKLWNEIGGVVSGCDTVIKKEEINELAVRLEYWYHEYKKLWRSTSKEAELYRIGEVIFWYADYLRKLN</sequence>
<evidence type="ECO:0000256" key="4">
    <source>
        <dbReference type="ARBA" id="ARBA00022801"/>
    </source>
</evidence>
<evidence type="ECO:0000313" key="10">
    <source>
        <dbReference type="Proteomes" id="UP000515703"/>
    </source>
</evidence>
<dbReference type="Gene3D" id="3.20.20.80">
    <property type="entry name" value="Glycosidases"/>
    <property type="match status" value="1"/>
</dbReference>
<dbReference type="PANTHER" id="PTHR22600">
    <property type="entry name" value="BETA-HEXOSAMINIDASE"/>
    <property type="match status" value="1"/>
</dbReference>
<dbReference type="GO" id="GO:0004563">
    <property type="term" value="F:beta-N-acetylhexosaminidase activity"/>
    <property type="evidence" value="ECO:0007669"/>
    <property type="project" value="UniProtKB-EC"/>
</dbReference>
<evidence type="ECO:0000313" key="9">
    <source>
        <dbReference type="EMBL" id="BCJ97085.1"/>
    </source>
</evidence>
<feature type="active site" description="Proton donor" evidence="6">
    <location>
        <position position="282"/>
    </location>
</feature>